<dbReference type="AlphaFoldDB" id="A0A383VMV4"/>
<dbReference type="EMBL" id="FNXT01000688">
    <property type="protein sequence ID" value="SZX66149.1"/>
    <property type="molecule type" value="Genomic_DNA"/>
</dbReference>
<accession>A0A383VMV4</accession>
<organism evidence="2 3">
    <name type="scientific">Tetradesmus obliquus</name>
    <name type="common">Green alga</name>
    <name type="synonym">Acutodesmus obliquus</name>
    <dbReference type="NCBI Taxonomy" id="3088"/>
    <lineage>
        <taxon>Eukaryota</taxon>
        <taxon>Viridiplantae</taxon>
        <taxon>Chlorophyta</taxon>
        <taxon>core chlorophytes</taxon>
        <taxon>Chlorophyceae</taxon>
        <taxon>CS clade</taxon>
        <taxon>Sphaeropleales</taxon>
        <taxon>Scenedesmaceae</taxon>
        <taxon>Tetradesmus</taxon>
    </lineage>
</organism>
<sequence>MAACLQAAAAGQMQCKIINSSDSDSSTSVAGKAALDARLQSFRQWLFRNARLLQSLDIAVPAAAVQAAGIPAALQQAAATQGAASLHIPAATQSSSSSSALQLQHFRGPLLTPLLRRLPGHSLTSLVIADDEAHEQTDDWEAAARVQRSLRHLTRLQRLVLVEGDGMVEDTNTNLLVPVLSHMQQLTFLDIGITRGMPQVLHHLPASLVELNISAIENGYGETDENWERPLGNFLFGQLTALTKLSLVRGVGEDLLPGDVLPASLVELRCSSVPSPEPLLHLQHLRLLAMGDTMPADGLRQLPTALMELQHVDSCYHTSLVAAEAAAGWSCLPLQSLEIFAEGDFRLPSLRHIAGLTGWRSLKLNISCPDHHVQTYVQWSSSDLAAVLGELKQLEAFELHGSGMFLPDGAPSTEHSLQIVRAAAGLSQLQSLQLAHVEFGRQAAMQLSGLSQLTQLKLVGCSLVDYDVNVLALQLTALRVLEVPYNPRFGDSVLPVIAHHLQQLSSLQKMHTGVTELGLQWLRGMQQLRKLGVCRGLASSPALAETHLDVDHYACAVCP</sequence>
<name>A0A383VMV4_TETOB</name>
<evidence type="ECO:0000313" key="2">
    <source>
        <dbReference type="EMBL" id="SZX66149.1"/>
    </source>
</evidence>
<evidence type="ECO:0000313" key="3">
    <source>
        <dbReference type="Proteomes" id="UP000256970"/>
    </source>
</evidence>
<proteinExistence type="predicted"/>
<reference evidence="2 3" key="1">
    <citation type="submission" date="2016-10" db="EMBL/GenBank/DDBJ databases">
        <authorList>
            <person name="Cai Z."/>
        </authorList>
    </citation>
    <scope>NUCLEOTIDE SEQUENCE [LARGE SCALE GENOMIC DNA]</scope>
</reference>
<gene>
    <name evidence="2" type="ORF">BQ4739_LOCUS6588</name>
</gene>
<dbReference type="Proteomes" id="UP000256970">
    <property type="component" value="Unassembled WGS sequence"/>
</dbReference>
<dbReference type="Gene3D" id="3.80.10.10">
    <property type="entry name" value="Ribonuclease Inhibitor"/>
    <property type="match status" value="1"/>
</dbReference>
<dbReference type="GO" id="GO:0005930">
    <property type="term" value="C:axoneme"/>
    <property type="evidence" value="ECO:0007669"/>
    <property type="project" value="UniProtKB-SubCell"/>
</dbReference>
<evidence type="ECO:0000256" key="1">
    <source>
        <dbReference type="ARBA" id="ARBA00004430"/>
    </source>
</evidence>
<dbReference type="SUPFAM" id="SSF52047">
    <property type="entry name" value="RNI-like"/>
    <property type="match status" value="1"/>
</dbReference>
<comment type="subcellular location">
    <subcellularLocation>
        <location evidence="1">Cytoplasm</location>
        <location evidence="1">Cytoskeleton</location>
        <location evidence="1">Cilium axoneme</location>
    </subcellularLocation>
</comment>
<keyword evidence="3" id="KW-1185">Reference proteome</keyword>
<dbReference type="InterPro" id="IPR032675">
    <property type="entry name" value="LRR_dom_sf"/>
</dbReference>
<protein>
    <submittedName>
        <fullName evidence="2">Uncharacterized protein</fullName>
    </submittedName>
</protein>